<evidence type="ECO:0000313" key="3">
    <source>
        <dbReference type="Proteomes" id="UP000077271"/>
    </source>
</evidence>
<dbReference type="OrthoDB" id="1798833at2"/>
<name>A0A177L0C7_9BACI</name>
<organism evidence="2 3">
    <name type="scientific">Domibacillus aminovorans</name>
    <dbReference type="NCBI Taxonomy" id="29332"/>
    <lineage>
        <taxon>Bacteria</taxon>
        <taxon>Bacillati</taxon>
        <taxon>Bacillota</taxon>
        <taxon>Bacilli</taxon>
        <taxon>Bacillales</taxon>
        <taxon>Bacillaceae</taxon>
        <taxon>Domibacillus</taxon>
    </lineage>
</organism>
<dbReference type="RefSeq" id="WP_063974540.1">
    <property type="nucleotide sequence ID" value="NZ_LQWZ01000007.1"/>
</dbReference>
<sequence length="319" mass="37251">MDKTSFYTTQQVAELLNKSVPTIYKYIQDGKLIPVEDFWRAHRGKLFDKDAVHAFKQTLEGNSGMTISEAAGYLETTRSAVQTYLDEGLIPFNKKEWRNKEVTFIQKMDLDTFKETHQRRMQQDRIKQRIFYDRKNNYASYQRFSSDQIREARLIRMKDKWAFLLLPSEEEVSFNEGIYKFELTPDYPLTFGKRTGTPGYAKISALPLGYSLTRQFIDLLYQQGSISNVYMDIQESQMTILLKDLSFHDVPAEMAHFLESKLEEGKITIHQNQIKIESSETILSIAVSNKIKDKIKEMADQQDTSMQEIASRIIDEYFS</sequence>
<dbReference type="Pfam" id="PF12728">
    <property type="entry name" value="HTH_17"/>
    <property type="match status" value="1"/>
</dbReference>
<dbReference type="AlphaFoldDB" id="A0A177L0C7"/>
<dbReference type="Proteomes" id="UP000077271">
    <property type="component" value="Unassembled WGS sequence"/>
</dbReference>
<reference evidence="2 3" key="1">
    <citation type="submission" date="2016-01" db="EMBL/GenBank/DDBJ databases">
        <title>Investigation of taxonomic status of Bacillus aminovorans.</title>
        <authorList>
            <person name="Verma A."/>
            <person name="Pal Y."/>
            <person name="Krishnamurthi S."/>
        </authorList>
    </citation>
    <scope>NUCLEOTIDE SEQUENCE [LARGE SCALE GENOMIC DNA]</scope>
    <source>
        <strain evidence="2 3">DSM 4337</strain>
    </source>
</reference>
<comment type="caution">
    <text evidence="2">The sequence shown here is derived from an EMBL/GenBank/DDBJ whole genome shotgun (WGS) entry which is preliminary data.</text>
</comment>
<accession>A0A177L0C7</accession>
<proteinExistence type="predicted"/>
<feature type="domain" description="Helix-turn-helix" evidence="1">
    <location>
        <begin position="6"/>
        <end position="57"/>
    </location>
</feature>
<dbReference type="InterPro" id="IPR009061">
    <property type="entry name" value="DNA-bd_dom_put_sf"/>
</dbReference>
<dbReference type="SUPFAM" id="SSF46955">
    <property type="entry name" value="Putative DNA-binding domain"/>
    <property type="match status" value="1"/>
</dbReference>
<dbReference type="InterPro" id="IPR041657">
    <property type="entry name" value="HTH_17"/>
</dbReference>
<evidence type="ECO:0000259" key="1">
    <source>
        <dbReference type="Pfam" id="PF12728"/>
    </source>
</evidence>
<gene>
    <name evidence="2" type="ORF">AWH48_17090</name>
</gene>
<protein>
    <recommendedName>
        <fullName evidence="1">Helix-turn-helix domain-containing protein</fullName>
    </recommendedName>
</protein>
<dbReference type="EMBL" id="LQWZ01000007">
    <property type="protein sequence ID" value="OAH58705.1"/>
    <property type="molecule type" value="Genomic_DNA"/>
</dbReference>
<evidence type="ECO:0000313" key="2">
    <source>
        <dbReference type="EMBL" id="OAH58705.1"/>
    </source>
</evidence>